<feature type="domain" description="Thioredoxin" evidence="3">
    <location>
        <begin position="15"/>
        <end position="130"/>
    </location>
</feature>
<evidence type="ECO:0000259" key="3">
    <source>
        <dbReference type="PROSITE" id="PS51352"/>
    </source>
</evidence>
<dbReference type="Proteomes" id="UP001300502">
    <property type="component" value="Unassembled WGS sequence"/>
</dbReference>
<proteinExistence type="inferred from homology"/>
<evidence type="ECO:0000256" key="2">
    <source>
        <dbReference type="ARBA" id="ARBA00008987"/>
    </source>
</evidence>
<evidence type="ECO:0000313" key="4">
    <source>
        <dbReference type="EMBL" id="KAK4525874.1"/>
    </source>
</evidence>
<dbReference type="EMBL" id="JANCYU010000034">
    <property type="protein sequence ID" value="KAK4525874.1"/>
    <property type="molecule type" value="Genomic_DNA"/>
</dbReference>
<evidence type="ECO:0000313" key="5">
    <source>
        <dbReference type="Proteomes" id="UP001300502"/>
    </source>
</evidence>
<dbReference type="PANTHER" id="PTHR43601">
    <property type="entry name" value="THIOREDOXIN, MITOCHONDRIAL"/>
    <property type="match status" value="1"/>
</dbReference>
<dbReference type="PANTHER" id="PTHR43601:SF3">
    <property type="entry name" value="THIOREDOXIN, MITOCHONDRIAL"/>
    <property type="match status" value="1"/>
</dbReference>
<dbReference type="InterPro" id="IPR013766">
    <property type="entry name" value="Thioredoxin_domain"/>
</dbReference>
<comment type="similarity">
    <text evidence="2">Belongs to the thioredoxin family.</text>
</comment>
<dbReference type="InterPro" id="IPR036249">
    <property type="entry name" value="Thioredoxin-like_sf"/>
</dbReference>
<sequence length="133" mass="14877">MNRVANNSLFSSSLFRYGRRLISYTKVSSEADLEKVVKASDQKPQVVYCHAEWCGPCRQLGPLLEKLIEDTQGKIELVKVDVDQAASVADKLQVVAVPTVFYYHKGKQMDQFVGALGENQVKNFLQKAIHSTS</sequence>
<protein>
    <recommendedName>
        <fullName evidence="3">Thioredoxin domain-containing protein</fullName>
    </recommendedName>
</protein>
<dbReference type="AlphaFoldDB" id="A0AAV9IEW3"/>
<dbReference type="GO" id="GO:0045454">
    <property type="term" value="P:cell redox homeostasis"/>
    <property type="evidence" value="ECO:0007669"/>
    <property type="project" value="TreeGrafter"/>
</dbReference>
<keyword evidence="5" id="KW-1185">Reference proteome</keyword>
<dbReference type="InterPro" id="IPR017937">
    <property type="entry name" value="Thioredoxin_CS"/>
</dbReference>
<gene>
    <name evidence="4" type="ORF">GAYE_SCF17G3783</name>
</gene>
<name>A0AAV9IEW3_9RHOD</name>
<organism evidence="4 5">
    <name type="scientific">Galdieria yellowstonensis</name>
    <dbReference type="NCBI Taxonomy" id="3028027"/>
    <lineage>
        <taxon>Eukaryota</taxon>
        <taxon>Rhodophyta</taxon>
        <taxon>Bangiophyceae</taxon>
        <taxon>Galdieriales</taxon>
        <taxon>Galdieriaceae</taxon>
        <taxon>Galdieria</taxon>
    </lineage>
</organism>
<comment type="function">
    <text evidence="1">Participates in various redox reactions through the reversible oxidation of its active center dithiol to a disulfide and catalyzes dithiol-disulfide exchange reactions.</text>
</comment>
<dbReference type="CDD" id="cd02947">
    <property type="entry name" value="TRX_family"/>
    <property type="match status" value="1"/>
</dbReference>
<dbReference type="PROSITE" id="PS00194">
    <property type="entry name" value="THIOREDOXIN_1"/>
    <property type="match status" value="1"/>
</dbReference>
<accession>A0AAV9IEW3</accession>
<comment type="caution">
    <text evidence="4">The sequence shown here is derived from an EMBL/GenBank/DDBJ whole genome shotgun (WGS) entry which is preliminary data.</text>
</comment>
<evidence type="ECO:0000256" key="1">
    <source>
        <dbReference type="ARBA" id="ARBA00003318"/>
    </source>
</evidence>
<dbReference type="Gene3D" id="3.40.30.10">
    <property type="entry name" value="Glutaredoxin"/>
    <property type="match status" value="1"/>
</dbReference>
<reference evidence="4 5" key="1">
    <citation type="submission" date="2022-07" db="EMBL/GenBank/DDBJ databases">
        <title>Genome-wide signatures of adaptation to extreme environments.</title>
        <authorList>
            <person name="Cho C.H."/>
            <person name="Yoon H.S."/>
        </authorList>
    </citation>
    <scope>NUCLEOTIDE SEQUENCE [LARGE SCALE GENOMIC DNA]</scope>
    <source>
        <strain evidence="4 5">108.79 E11</strain>
    </source>
</reference>
<dbReference type="SUPFAM" id="SSF52833">
    <property type="entry name" value="Thioredoxin-like"/>
    <property type="match status" value="1"/>
</dbReference>
<dbReference type="Pfam" id="PF00085">
    <property type="entry name" value="Thioredoxin"/>
    <property type="match status" value="1"/>
</dbReference>
<dbReference type="PROSITE" id="PS51352">
    <property type="entry name" value="THIOREDOXIN_2"/>
    <property type="match status" value="1"/>
</dbReference>